<dbReference type="EMBL" id="JAUEPU010000003">
    <property type="protein sequence ID" value="KAK0504059.1"/>
    <property type="molecule type" value="Genomic_DNA"/>
</dbReference>
<evidence type="ECO:0000313" key="3">
    <source>
        <dbReference type="Proteomes" id="UP001175228"/>
    </source>
</evidence>
<proteinExistence type="predicted"/>
<feature type="compositionally biased region" description="Basic residues" evidence="1">
    <location>
        <begin position="232"/>
        <end position="248"/>
    </location>
</feature>
<feature type="region of interest" description="Disordered" evidence="1">
    <location>
        <begin position="1"/>
        <end position="30"/>
    </location>
</feature>
<feature type="compositionally biased region" description="Basic and acidic residues" evidence="1">
    <location>
        <begin position="255"/>
        <end position="266"/>
    </location>
</feature>
<gene>
    <name evidence="2" type="ORF">EDD18DRAFT_485128</name>
</gene>
<sequence length="318" mass="35725">MSTAPFDEPLRSGDDSLHRSIQDDAKEDMPLEVIKPAEARKSLRPYMPSLSTYFDDLARIIAGNCSSPASSDDSKEMFFNNKKPTYFSLAFREAQVDRIFHDALSRNGPLSNGLHGEADTDYLVPSTGAESACAPGCTTCGLQILAPYAKKLSREVHSFLSKQNGRVHSMGIDAVDPLLLDSTSQAFLEDYLALHAPFEPEPDDNSDVIELNVGTDKVEDVSVDPGDSVPAVKKKGRTKRERARKQKQKIAQSPKENKDDEKENVPEILKEPMKDRLKWIRDLPPMKHFLPRRFRKMMVELHQKRGRANPYLATKWNG</sequence>
<keyword evidence="3" id="KW-1185">Reference proteome</keyword>
<dbReference type="Proteomes" id="UP001175228">
    <property type="component" value="Unassembled WGS sequence"/>
</dbReference>
<reference evidence="2" key="1">
    <citation type="submission" date="2023-06" db="EMBL/GenBank/DDBJ databases">
        <authorList>
            <consortium name="Lawrence Berkeley National Laboratory"/>
            <person name="Ahrendt S."/>
            <person name="Sahu N."/>
            <person name="Indic B."/>
            <person name="Wong-Bajracharya J."/>
            <person name="Merenyi Z."/>
            <person name="Ke H.-M."/>
            <person name="Monk M."/>
            <person name="Kocsube S."/>
            <person name="Drula E."/>
            <person name="Lipzen A."/>
            <person name="Balint B."/>
            <person name="Henrissat B."/>
            <person name="Andreopoulos B."/>
            <person name="Martin F.M."/>
            <person name="Harder C.B."/>
            <person name="Rigling D."/>
            <person name="Ford K.L."/>
            <person name="Foster G.D."/>
            <person name="Pangilinan J."/>
            <person name="Papanicolaou A."/>
            <person name="Barry K."/>
            <person name="LaButti K."/>
            <person name="Viragh M."/>
            <person name="Koriabine M."/>
            <person name="Yan M."/>
            <person name="Riley R."/>
            <person name="Champramary S."/>
            <person name="Plett K.L."/>
            <person name="Tsai I.J."/>
            <person name="Slot J."/>
            <person name="Sipos G."/>
            <person name="Plett J."/>
            <person name="Nagy L.G."/>
            <person name="Grigoriev I.V."/>
        </authorList>
    </citation>
    <scope>NUCLEOTIDE SEQUENCE</scope>
    <source>
        <strain evidence="2">HWK02</strain>
    </source>
</reference>
<organism evidence="2 3">
    <name type="scientific">Armillaria luteobubalina</name>
    <dbReference type="NCBI Taxonomy" id="153913"/>
    <lineage>
        <taxon>Eukaryota</taxon>
        <taxon>Fungi</taxon>
        <taxon>Dikarya</taxon>
        <taxon>Basidiomycota</taxon>
        <taxon>Agaricomycotina</taxon>
        <taxon>Agaricomycetes</taxon>
        <taxon>Agaricomycetidae</taxon>
        <taxon>Agaricales</taxon>
        <taxon>Marasmiineae</taxon>
        <taxon>Physalacriaceae</taxon>
        <taxon>Armillaria</taxon>
    </lineage>
</organism>
<evidence type="ECO:0000313" key="2">
    <source>
        <dbReference type="EMBL" id="KAK0504059.1"/>
    </source>
</evidence>
<feature type="region of interest" description="Disordered" evidence="1">
    <location>
        <begin position="219"/>
        <end position="266"/>
    </location>
</feature>
<feature type="compositionally biased region" description="Basic and acidic residues" evidence="1">
    <location>
        <begin position="8"/>
        <end position="30"/>
    </location>
</feature>
<accession>A0AA39UZ33</accession>
<protein>
    <submittedName>
        <fullName evidence="2">Uncharacterized protein</fullName>
    </submittedName>
</protein>
<comment type="caution">
    <text evidence="2">The sequence shown here is derived from an EMBL/GenBank/DDBJ whole genome shotgun (WGS) entry which is preliminary data.</text>
</comment>
<name>A0AA39UZ33_9AGAR</name>
<dbReference type="AlphaFoldDB" id="A0AA39UZ33"/>
<evidence type="ECO:0000256" key="1">
    <source>
        <dbReference type="SAM" id="MobiDB-lite"/>
    </source>
</evidence>